<dbReference type="EMBL" id="SGXD01000002">
    <property type="protein sequence ID" value="RZS90073.1"/>
    <property type="molecule type" value="Genomic_DNA"/>
</dbReference>
<keyword evidence="3" id="KW-1185">Reference proteome</keyword>
<proteinExistence type="predicted"/>
<dbReference type="AlphaFoldDB" id="A0A4Q7NSG6"/>
<dbReference type="PANTHER" id="PTHR24094">
    <property type="entry name" value="SECRETED PROTEIN"/>
    <property type="match status" value="1"/>
</dbReference>
<dbReference type="RefSeq" id="WP_231116214.1">
    <property type="nucleotide sequence ID" value="NZ_SGXD01000002.1"/>
</dbReference>
<comment type="caution">
    <text evidence="2">The sequence shown here is derived from an EMBL/GenBank/DDBJ whole genome shotgun (WGS) entry which is preliminary data.</text>
</comment>
<dbReference type="Pfam" id="PF07510">
    <property type="entry name" value="GmrSD_C"/>
    <property type="match status" value="1"/>
</dbReference>
<gene>
    <name evidence="2" type="ORF">EV189_1856</name>
</gene>
<dbReference type="PANTHER" id="PTHR24094:SF15">
    <property type="entry name" value="AMP-DEPENDENT SYNTHETASE_LIGASE DOMAIN-CONTAINING PROTEIN-RELATED"/>
    <property type="match status" value="1"/>
</dbReference>
<accession>A0A4Q7NSG6</accession>
<evidence type="ECO:0000259" key="1">
    <source>
        <dbReference type="Pfam" id="PF07510"/>
    </source>
</evidence>
<evidence type="ECO:0000313" key="2">
    <source>
        <dbReference type="EMBL" id="RZS90073.1"/>
    </source>
</evidence>
<organism evidence="2 3">
    <name type="scientific">Motilibacter rhizosphaerae</name>
    <dbReference type="NCBI Taxonomy" id="598652"/>
    <lineage>
        <taxon>Bacteria</taxon>
        <taxon>Bacillati</taxon>
        <taxon>Actinomycetota</taxon>
        <taxon>Actinomycetes</taxon>
        <taxon>Motilibacterales</taxon>
        <taxon>Motilibacteraceae</taxon>
        <taxon>Motilibacter</taxon>
    </lineage>
</organism>
<protein>
    <submittedName>
        <fullName evidence="2">Uncharacterized protein DUF1524</fullName>
    </submittedName>
</protein>
<sequence>MLLDHPAARRLHVLLLLCLAVLLSGCWSSTPASSGSPGAAGSAVDALQRLPVASRVATGYRRAAFGDGWLDLDGDGCSTRQEVLRRDLTGVRLSGLCTVDSGRLADPYTGRVVVFQRGPRTSADVQVDHVVALADAWRTGAAGWSAARRERFANDPLELLAVDGEVNQDKGDGDAAQWLPPLPSARCAYVARQVAVKTAYGLAVRPSERSAMLRVLGTCPGQRLPSARSSAVR</sequence>
<feature type="domain" description="GmrSD restriction endonucleases C-terminal" evidence="1">
    <location>
        <begin position="101"/>
        <end position="214"/>
    </location>
</feature>
<name>A0A4Q7NSG6_9ACTN</name>
<dbReference type="InterPro" id="IPR011089">
    <property type="entry name" value="GmrSD_C"/>
</dbReference>
<dbReference type="Proteomes" id="UP000293638">
    <property type="component" value="Unassembled WGS sequence"/>
</dbReference>
<reference evidence="2 3" key="1">
    <citation type="submission" date="2019-02" db="EMBL/GenBank/DDBJ databases">
        <title>Genomic Encyclopedia of Type Strains, Phase IV (KMG-IV): sequencing the most valuable type-strain genomes for metagenomic binning, comparative biology and taxonomic classification.</title>
        <authorList>
            <person name="Goeker M."/>
        </authorList>
    </citation>
    <scope>NUCLEOTIDE SEQUENCE [LARGE SCALE GENOMIC DNA]</scope>
    <source>
        <strain evidence="2 3">DSM 45622</strain>
    </source>
</reference>
<evidence type="ECO:0000313" key="3">
    <source>
        <dbReference type="Proteomes" id="UP000293638"/>
    </source>
</evidence>